<feature type="domain" description="KfrA N-terminal DNA-binding" evidence="3">
    <location>
        <begin position="7"/>
        <end position="118"/>
    </location>
</feature>
<organism evidence="4 5">
    <name type="scientific">Massilia polaris</name>
    <dbReference type="NCBI Taxonomy" id="2728846"/>
    <lineage>
        <taxon>Bacteria</taxon>
        <taxon>Pseudomonadati</taxon>
        <taxon>Pseudomonadota</taxon>
        <taxon>Betaproteobacteria</taxon>
        <taxon>Burkholderiales</taxon>
        <taxon>Oxalobacteraceae</taxon>
        <taxon>Telluria group</taxon>
        <taxon>Massilia</taxon>
    </lineage>
</organism>
<dbReference type="Proteomes" id="UP000583752">
    <property type="component" value="Unassembled WGS sequence"/>
</dbReference>
<dbReference type="RefSeq" id="WP_169464182.1">
    <property type="nucleotide sequence ID" value="NZ_JABBGG010000002.1"/>
</dbReference>
<feature type="coiled-coil region" evidence="1">
    <location>
        <begin position="91"/>
        <end position="132"/>
    </location>
</feature>
<gene>
    <name evidence="4" type="ORF">HHL21_05165</name>
</gene>
<keyword evidence="1" id="KW-0175">Coiled coil</keyword>
<keyword evidence="5" id="KW-1185">Reference proteome</keyword>
<sequence length="247" mass="26672">MARQEVTFDEVTAAAIGLQNDGKQVTIDSVREILAIGSPHTIHKHLLTWRAGQAKPAEAPKVELPDAIVAALGVWAQQFAQEAGAGIREALAQSENDMDALLKSGEQLEAEREELLAEVDTVAAERDQATATAIERSEEIERLTTELRDARRIATDALVGKAKDQLAIDGKDAQLTTLRTQIERHVASLAAESDARLAAEMDLVGAVTARDNFAAEITELRAQLDAAKSERNALREQVRRVKPGTAA</sequence>
<reference evidence="4 5" key="1">
    <citation type="submission" date="2020-04" db="EMBL/GenBank/DDBJ databases">
        <title>Massilia sp. RP-1-19 isolated from soil.</title>
        <authorList>
            <person name="Dahal R.H."/>
        </authorList>
    </citation>
    <scope>NUCLEOTIDE SEQUENCE [LARGE SCALE GENOMIC DNA]</scope>
    <source>
        <strain evidence="4 5">RP-1-19</strain>
    </source>
</reference>
<dbReference type="EMBL" id="JABBGG010000002">
    <property type="protein sequence ID" value="NML60488.1"/>
    <property type="molecule type" value="Genomic_DNA"/>
</dbReference>
<evidence type="ECO:0000256" key="1">
    <source>
        <dbReference type="SAM" id="Coils"/>
    </source>
</evidence>
<name>A0A848HPI9_9BURK</name>
<evidence type="ECO:0000313" key="5">
    <source>
        <dbReference type="Proteomes" id="UP000583752"/>
    </source>
</evidence>
<protein>
    <recommendedName>
        <fullName evidence="3">KfrA N-terminal DNA-binding domain-containing protein</fullName>
    </recommendedName>
</protein>
<comment type="caution">
    <text evidence="4">The sequence shown here is derived from an EMBL/GenBank/DDBJ whole genome shotgun (WGS) entry which is preliminary data.</text>
</comment>
<dbReference type="AlphaFoldDB" id="A0A848HPI9"/>
<evidence type="ECO:0000259" key="3">
    <source>
        <dbReference type="Pfam" id="PF11740"/>
    </source>
</evidence>
<accession>A0A848HPI9</accession>
<evidence type="ECO:0000313" key="4">
    <source>
        <dbReference type="EMBL" id="NML60488.1"/>
    </source>
</evidence>
<dbReference type="InterPro" id="IPR021104">
    <property type="entry name" value="KfrA_DNA-bd_N"/>
</dbReference>
<feature type="compositionally biased region" description="Basic and acidic residues" evidence="2">
    <location>
        <begin position="228"/>
        <end position="239"/>
    </location>
</feature>
<feature type="region of interest" description="Disordered" evidence="2">
    <location>
        <begin position="228"/>
        <end position="247"/>
    </location>
</feature>
<evidence type="ECO:0000256" key="2">
    <source>
        <dbReference type="SAM" id="MobiDB-lite"/>
    </source>
</evidence>
<dbReference type="Pfam" id="PF11740">
    <property type="entry name" value="KfrA_N"/>
    <property type="match status" value="1"/>
</dbReference>
<proteinExistence type="predicted"/>